<name>A0A1Q9BTX0_SYMMI</name>
<evidence type="ECO:0000313" key="1">
    <source>
        <dbReference type="EMBL" id="OLP74141.1"/>
    </source>
</evidence>
<dbReference type="AlphaFoldDB" id="A0A1Q9BTX0"/>
<organism evidence="1 2">
    <name type="scientific">Symbiodinium microadriaticum</name>
    <name type="common">Dinoflagellate</name>
    <name type="synonym">Zooxanthella microadriatica</name>
    <dbReference type="NCBI Taxonomy" id="2951"/>
    <lineage>
        <taxon>Eukaryota</taxon>
        <taxon>Sar</taxon>
        <taxon>Alveolata</taxon>
        <taxon>Dinophyceae</taxon>
        <taxon>Suessiales</taxon>
        <taxon>Symbiodiniaceae</taxon>
        <taxon>Symbiodinium</taxon>
    </lineage>
</organism>
<comment type="caution">
    <text evidence="1">The sequence shown here is derived from an EMBL/GenBank/DDBJ whole genome shotgun (WGS) entry which is preliminary data.</text>
</comment>
<proteinExistence type="predicted"/>
<keyword evidence="2" id="KW-1185">Reference proteome</keyword>
<reference evidence="1 2" key="1">
    <citation type="submission" date="2016-02" db="EMBL/GenBank/DDBJ databases">
        <title>Genome analysis of coral dinoflagellate symbionts highlights evolutionary adaptations to a symbiotic lifestyle.</title>
        <authorList>
            <person name="Aranda M."/>
            <person name="Li Y."/>
            <person name="Liew Y.J."/>
            <person name="Baumgarten S."/>
            <person name="Simakov O."/>
            <person name="Wilson M."/>
            <person name="Piel J."/>
            <person name="Ashoor H."/>
            <person name="Bougouffa S."/>
            <person name="Bajic V.B."/>
            <person name="Ryu T."/>
            <person name="Ravasi T."/>
            <person name="Bayer T."/>
            <person name="Micklem G."/>
            <person name="Kim H."/>
            <person name="Bhak J."/>
            <person name="Lajeunesse T.C."/>
            <person name="Voolstra C.R."/>
        </authorList>
    </citation>
    <scope>NUCLEOTIDE SEQUENCE [LARGE SCALE GENOMIC DNA]</scope>
    <source>
        <strain evidence="1 2">CCMP2467</strain>
    </source>
</reference>
<evidence type="ECO:0000313" key="2">
    <source>
        <dbReference type="Proteomes" id="UP000186817"/>
    </source>
</evidence>
<sequence length="51" mass="5751">MRRVMDDDAFDRTILKAADIAVTGPTTDGRSTYSAIEKATMAYVRKTYKFT</sequence>
<feature type="non-terminal residue" evidence="1">
    <location>
        <position position="51"/>
    </location>
</feature>
<accession>A0A1Q9BTX0</accession>
<protein>
    <submittedName>
        <fullName evidence="1">Uncharacterized protein</fullName>
    </submittedName>
</protein>
<dbReference type="EMBL" id="LSRX01004204">
    <property type="protein sequence ID" value="OLP74141.1"/>
    <property type="molecule type" value="Genomic_DNA"/>
</dbReference>
<dbReference type="Proteomes" id="UP000186817">
    <property type="component" value="Unassembled WGS sequence"/>
</dbReference>
<gene>
    <name evidence="1" type="ORF">AK812_SmicGene46408</name>
</gene>